<evidence type="ECO:0000259" key="2">
    <source>
        <dbReference type="Pfam" id="PF13472"/>
    </source>
</evidence>
<feature type="chain" id="PRO_5015732799" description="SGNH hydrolase-type esterase domain-containing protein" evidence="1">
    <location>
        <begin position="29"/>
        <end position="438"/>
    </location>
</feature>
<dbReference type="GO" id="GO:0016788">
    <property type="term" value="F:hydrolase activity, acting on ester bonds"/>
    <property type="evidence" value="ECO:0007669"/>
    <property type="project" value="UniProtKB-ARBA"/>
</dbReference>
<dbReference type="Pfam" id="PF13472">
    <property type="entry name" value="Lipase_GDSL_2"/>
    <property type="match status" value="1"/>
</dbReference>
<accession>A0A2S5TBE2</accession>
<sequence length="438" mass="46015">MVLRRLMPLVLCLLLTACGGSGPLEAPAAVERQAWVGAWSAAPYGPYPLGPLSDLLPVPLPPALPLPPVPSLLPGNQAVDQSFRMVVRPTLGGERLRLRLSNLVGDRPLRIGPVRVARRLAGPALVPGSDRPVLFGGQPEVIIEPGAEAVSDAVDFAYAVGTDLAVSFQVIGESGPITWHAVSFALNYVGLPYLGDSTADPAGLSFPQPTLGWFFLSGVDVLAPQSPGAIVAIGDSITDGAYSVPETHTRWTDWFAARLRAAGVGMAVLNQGINSNTVTRARDGFAGPPAVDRFDRDVLGRDGVRSVVIFEGTNDLASGVPAEEIHAAIRQLARRARDAGLCVVVGTIPPRMDVALGWEPGSMEPQRQRLNELIRADGSFDALADFEAALSLPGMPSLPNAALYFPDLLHPNSVGFAALAEAVPLEALVPPPAGHCKP</sequence>
<keyword evidence="4" id="KW-1185">Reference proteome</keyword>
<evidence type="ECO:0000313" key="3">
    <source>
        <dbReference type="EMBL" id="PPE72323.1"/>
    </source>
</evidence>
<reference evidence="3 4" key="1">
    <citation type="submission" date="2018-02" db="EMBL/GenBank/DDBJ databases">
        <title>Genome sequencing of Solimonas sp. HR-BB.</title>
        <authorList>
            <person name="Lee Y."/>
            <person name="Jeon C.O."/>
        </authorList>
    </citation>
    <scope>NUCLEOTIDE SEQUENCE [LARGE SCALE GENOMIC DNA]</scope>
    <source>
        <strain evidence="3 4">HR-BB</strain>
    </source>
</reference>
<dbReference type="PROSITE" id="PS51257">
    <property type="entry name" value="PROKAR_LIPOPROTEIN"/>
    <property type="match status" value="1"/>
</dbReference>
<dbReference type="SUPFAM" id="SSF52266">
    <property type="entry name" value="SGNH hydrolase"/>
    <property type="match status" value="1"/>
</dbReference>
<organism evidence="3 4">
    <name type="scientific">Solimonas fluminis</name>
    <dbReference type="NCBI Taxonomy" id="2086571"/>
    <lineage>
        <taxon>Bacteria</taxon>
        <taxon>Pseudomonadati</taxon>
        <taxon>Pseudomonadota</taxon>
        <taxon>Gammaproteobacteria</taxon>
        <taxon>Nevskiales</taxon>
        <taxon>Nevskiaceae</taxon>
        <taxon>Solimonas</taxon>
    </lineage>
</organism>
<feature type="signal peptide" evidence="1">
    <location>
        <begin position="1"/>
        <end position="28"/>
    </location>
</feature>
<keyword evidence="1" id="KW-0732">Signal</keyword>
<evidence type="ECO:0000256" key="1">
    <source>
        <dbReference type="SAM" id="SignalP"/>
    </source>
</evidence>
<comment type="caution">
    <text evidence="3">The sequence shown here is derived from an EMBL/GenBank/DDBJ whole genome shotgun (WGS) entry which is preliminary data.</text>
</comment>
<protein>
    <recommendedName>
        <fullName evidence="2">SGNH hydrolase-type esterase domain-containing protein</fullName>
    </recommendedName>
</protein>
<feature type="domain" description="SGNH hydrolase-type esterase" evidence="2">
    <location>
        <begin position="232"/>
        <end position="417"/>
    </location>
</feature>
<dbReference type="EMBL" id="PSNW01000013">
    <property type="protein sequence ID" value="PPE72323.1"/>
    <property type="molecule type" value="Genomic_DNA"/>
</dbReference>
<name>A0A2S5TBE2_9GAMM</name>
<dbReference type="AlphaFoldDB" id="A0A2S5TBE2"/>
<proteinExistence type="predicted"/>
<dbReference type="PANTHER" id="PTHR43784:SF2">
    <property type="entry name" value="GDSL-LIKE LIPASE_ACYLHYDROLASE, PUTATIVE (AFU_ORTHOLOGUE AFUA_2G00820)-RELATED"/>
    <property type="match status" value="1"/>
</dbReference>
<dbReference type="PANTHER" id="PTHR43784">
    <property type="entry name" value="GDSL-LIKE LIPASE/ACYLHYDROLASE, PUTATIVE (AFU_ORTHOLOGUE AFUA_2G00820)-RELATED"/>
    <property type="match status" value="1"/>
</dbReference>
<dbReference type="Proteomes" id="UP000238220">
    <property type="component" value="Unassembled WGS sequence"/>
</dbReference>
<evidence type="ECO:0000313" key="4">
    <source>
        <dbReference type="Proteomes" id="UP000238220"/>
    </source>
</evidence>
<dbReference type="OrthoDB" id="1828825at2"/>
<dbReference type="InterPro" id="IPR036514">
    <property type="entry name" value="SGNH_hydro_sf"/>
</dbReference>
<dbReference type="Gene3D" id="3.40.50.1110">
    <property type="entry name" value="SGNH hydrolase"/>
    <property type="match status" value="1"/>
</dbReference>
<dbReference type="InterPro" id="IPR013830">
    <property type="entry name" value="SGNH_hydro"/>
</dbReference>
<dbReference type="InterPro" id="IPR053140">
    <property type="entry name" value="GDSL_Rv0518-like"/>
</dbReference>
<gene>
    <name evidence="3" type="ORF">C3942_18585</name>
</gene>
<dbReference type="RefSeq" id="WP_104231872.1">
    <property type="nucleotide sequence ID" value="NZ_PSNW01000013.1"/>
</dbReference>